<dbReference type="Pfam" id="PF00004">
    <property type="entry name" value="AAA"/>
    <property type="match status" value="1"/>
</dbReference>
<accession>A0ABW6BZQ0</accession>
<dbReference type="RefSeq" id="WP_377486583.1">
    <property type="nucleotide sequence ID" value="NZ_JBHUOX010000012.1"/>
</dbReference>
<evidence type="ECO:0000256" key="1">
    <source>
        <dbReference type="ARBA" id="ARBA00006914"/>
    </source>
</evidence>
<dbReference type="InterPro" id="IPR027417">
    <property type="entry name" value="P-loop_NTPase"/>
</dbReference>
<dbReference type="PANTHER" id="PTHR23073">
    <property type="entry name" value="26S PROTEASOME REGULATORY SUBUNIT"/>
    <property type="match status" value="1"/>
</dbReference>
<dbReference type="GO" id="GO:0005524">
    <property type="term" value="F:ATP binding"/>
    <property type="evidence" value="ECO:0007669"/>
    <property type="project" value="UniProtKB-KW"/>
</dbReference>
<dbReference type="CDD" id="cd19481">
    <property type="entry name" value="RecA-like_protease"/>
    <property type="match status" value="1"/>
</dbReference>
<reference evidence="6" key="1">
    <citation type="journal article" date="2019" name="Int. J. Syst. Evol. Microbiol.">
        <title>The Global Catalogue of Microorganisms (GCM) 10K type strain sequencing project: providing services to taxonomists for standard genome sequencing and annotation.</title>
        <authorList>
            <consortium name="The Broad Institute Genomics Platform"/>
            <consortium name="The Broad Institute Genome Sequencing Center for Infectious Disease"/>
            <person name="Wu L."/>
            <person name="Ma J."/>
        </authorList>
    </citation>
    <scope>NUCLEOTIDE SEQUENCE [LARGE SCALE GENOMIC DNA]</scope>
    <source>
        <strain evidence="6">KCTC 23984</strain>
    </source>
</reference>
<keyword evidence="2" id="KW-0547">Nucleotide-binding</keyword>
<comment type="similarity">
    <text evidence="1">Belongs to the AAA ATPase family.</text>
</comment>
<dbReference type="InterPro" id="IPR003959">
    <property type="entry name" value="ATPase_AAA_core"/>
</dbReference>
<comment type="caution">
    <text evidence="5">The sequence shown here is derived from an EMBL/GenBank/DDBJ whole genome shotgun (WGS) entry which is preliminary data.</text>
</comment>
<organism evidence="5 6">
    <name type="scientific">Pontibacter toksunensis</name>
    <dbReference type="NCBI Taxonomy" id="1332631"/>
    <lineage>
        <taxon>Bacteria</taxon>
        <taxon>Pseudomonadati</taxon>
        <taxon>Bacteroidota</taxon>
        <taxon>Cytophagia</taxon>
        <taxon>Cytophagales</taxon>
        <taxon>Hymenobacteraceae</taxon>
        <taxon>Pontibacter</taxon>
    </lineage>
</organism>
<feature type="domain" description="AAA+ ATPase" evidence="4">
    <location>
        <begin position="33"/>
        <end position="165"/>
    </location>
</feature>
<evidence type="ECO:0000259" key="4">
    <source>
        <dbReference type="SMART" id="SM00382"/>
    </source>
</evidence>
<protein>
    <submittedName>
        <fullName evidence="5">ATP-binding protein</fullName>
    </submittedName>
</protein>
<evidence type="ECO:0000256" key="3">
    <source>
        <dbReference type="ARBA" id="ARBA00022840"/>
    </source>
</evidence>
<evidence type="ECO:0000256" key="2">
    <source>
        <dbReference type="ARBA" id="ARBA00022741"/>
    </source>
</evidence>
<dbReference type="EMBL" id="JBHUOX010000012">
    <property type="protein sequence ID" value="MFD3001879.1"/>
    <property type="molecule type" value="Genomic_DNA"/>
</dbReference>
<gene>
    <name evidence="5" type="ORF">ACFS7Z_16010</name>
</gene>
<keyword evidence="6" id="KW-1185">Reference proteome</keyword>
<dbReference type="Gene3D" id="1.10.8.60">
    <property type="match status" value="1"/>
</dbReference>
<dbReference type="SMART" id="SM00382">
    <property type="entry name" value="AAA"/>
    <property type="match status" value="1"/>
</dbReference>
<evidence type="ECO:0000313" key="6">
    <source>
        <dbReference type="Proteomes" id="UP001597641"/>
    </source>
</evidence>
<keyword evidence="3 5" id="KW-0067">ATP-binding</keyword>
<name>A0ABW6BZQ0_9BACT</name>
<dbReference type="Gene3D" id="3.40.50.300">
    <property type="entry name" value="P-loop containing nucleotide triphosphate hydrolases"/>
    <property type="match status" value="1"/>
</dbReference>
<proteinExistence type="inferred from homology"/>
<sequence>MSTTMKQVRMLEVWLKHRDVLLKDWGLAKKVKLGYSVLFHGPPGTGKTLTASILGKSTGREVYRVDLSVVASKFIGETEKNLNQLFEKAQAKDWILYFDEADAMFGKRTEMKVAYDRYANVEISYLLQKMDSYTGLIICSTNKKGNIVEAFIRRFQANISFPLPKEDERLRLWQKIIPEEVKLAESIDMQQVSAEYELTGAQITNVIQAASLQAGARHEATITRHDLLEGIRIEYELAGKALDDLEER</sequence>
<dbReference type="SUPFAM" id="SSF52540">
    <property type="entry name" value="P-loop containing nucleoside triphosphate hydrolases"/>
    <property type="match status" value="1"/>
</dbReference>
<evidence type="ECO:0000313" key="5">
    <source>
        <dbReference type="EMBL" id="MFD3001879.1"/>
    </source>
</evidence>
<dbReference type="InterPro" id="IPR003593">
    <property type="entry name" value="AAA+_ATPase"/>
</dbReference>
<dbReference type="InterPro" id="IPR050221">
    <property type="entry name" value="26S_Proteasome_ATPase"/>
</dbReference>
<dbReference type="Proteomes" id="UP001597641">
    <property type="component" value="Unassembled WGS sequence"/>
</dbReference>